<evidence type="ECO:0000256" key="1">
    <source>
        <dbReference type="SAM" id="SignalP"/>
    </source>
</evidence>
<keyword evidence="1" id="KW-0732">Signal</keyword>
<sequence length="441" mass="49689">MKINSNPLLFIIPLVYILTLPPIISAQCFTSDPYNPRKLTYQSCNMVKESLQKNLGAMIPNDTMFDITLTCNANDTICKKVKTAFDTAVQMISSTFILNSRISLNASFVSFCNGVPNCPNEIVLGQAAPANWILMQDDDNAQRLYPQALVKQFQFPTHPKYTDYDIFAMFNSDIAYWFNGDPPIRPDQYDFLYVMLHELFHGLGFGSSWEEYIPGIVTPMPAVNPMKSAEFDLNSPDPQPNDKLRFYEWAFDKYMIFKNGTKTSGVTDELNKFFSRRSGTQADFDSNFGRSSQFLLARRMYLLSQNSRSLAYMLQGSNDTLILETSYNPFRQGSSISHVDQTTYLNTSDFLMGAQARNGTTISSLALATGNYSGIGPKLKKTMETMGYTSLDNPNPYRPSIIDPKTLISSSSNLIKPYYLKFDIGFVITIVTTLSLHILAK</sequence>
<feature type="chain" id="PRO_5034760009" evidence="1">
    <location>
        <begin position="27"/>
        <end position="441"/>
    </location>
</feature>
<evidence type="ECO:0000313" key="3">
    <source>
        <dbReference type="Proteomes" id="UP000439903"/>
    </source>
</evidence>
<proteinExistence type="predicted"/>
<dbReference type="EMBL" id="WTPW01001971">
    <property type="protein sequence ID" value="KAF0404186.1"/>
    <property type="molecule type" value="Genomic_DNA"/>
</dbReference>
<keyword evidence="3" id="KW-1185">Reference proteome</keyword>
<feature type="signal peptide" evidence="1">
    <location>
        <begin position="1"/>
        <end position="26"/>
    </location>
</feature>
<evidence type="ECO:0000313" key="2">
    <source>
        <dbReference type="EMBL" id="KAF0404186.1"/>
    </source>
</evidence>
<comment type="caution">
    <text evidence="2">The sequence shown here is derived from an EMBL/GenBank/DDBJ whole genome shotgun (WGS) entry which is preliminary data.</text>
</comment>
<dbReference type="AlphaFoldDB" id="A0A8H4A381"/>
<accession>A0A8H4A381</accession>
<gene>
    <name evidence="2" type="ORF">F8M41_009089</name>
</gene>
<name>A0A8H4A381_GIGMA</name>
<reference evidence="2 3" key="1">
    <citation type="journal article" date="2019" name="Environ. Microbiol.">
        <title>At the nexus of three kingdoms: the genome of the mycorrhizal fungus Gigaspora margarita provides insights into plant, endobacterial and fungal interactions.</title>
        <authorList>
            <person name="Venice F."/>
            <person name="Ghignone S."/>
            <person name="Salvioli di Fossalunga A."/>
            <person name="Amselem J."/>
            <person name="Novero M."/>
            <person name="Xianan X."/>
            <person name="Sedzielewska Toro K."/>
            <person name="Morin E."/>
            <person name="Lipzen A."/>
            <person name="Grigoriev I.V."/>
            <person name="Henrissat B."/>
            <person name="Martin F.M."/>
            <person name="Bonfante P."/>
        </authorList>
    </citation>
    <scope>NUCLEOTIDE SEQUENCE [LARGE SCALE GENOMIC DNA]</scope>
    <source>
        <strain evidence="2 3">BEG34</strain>
    </source>
</reference>
<dbReference type="OrthoDB" id="73465at2759"/>
<dbReference type="Proteomes" id="UP000439903">
    <property type="component" value="Unassembled WGS sequence"/>
</dbReference>
<protein>
    <submittedName>
        <fullName evidence="2">Sequence orphan</fullName>
    </submittedName>
</protein>
<organism evidence="2 3">
    <name type="scientific">Gigaspora margarita</name>
    <dbReference type="NCBI Taxonomy" id="4874"/>
    <lineage>
        <taxon>Eukaryota</taxon>
        <taxon>Fungi</taxon>
        <taxon>Fungi incertae sedis</taxon>
        <taxon>Mucoromycota</taxon>
        <taxon>Glomeromycotina</taxon>
        <taxon>Glomeromycetes</taxon>
        <taxon>Diversisporales</taxon>
        <taxon>Gigasporaceae</taxon>
        <taxon>Gigaspora</taxon>
    </lineage>
</organism>